<proteinExistence type="predicted"/>
<dbReference type="AlphaFoldDB" id="A0A6P7NTF5"/>
<organism evidence="3 4">
    <name type="scientific">Betta splendens</name>
    <name type="common">Siamese fighting fish</name>
    <dbReference type="NCBI Taxonomy" id="158456"/>
    <lineage>
        <taxon>Eukaryota</taxon>
        <taxon>Metazoa</taxon>
        <taxon>Chordata</taxon>
        <taxon>Craniata</taxon>
        <taxon>Vertebrata</taxon>
        <taxon>Euteleostomi</taxon>
        <taxon>Actinopterygii</taxon>
        <taxon>Neopterygii</taxon>
        <taxon>Teleostei</taxon>
        <taxon>Neoteleostei</taxon>
        <taxon>Acanthomorphata</taxon>
        <taxon>Anabantaria</taxon>
        <taxon>Anabantiformes</taxon>
        <taxon>Anabantoidei</taxon>
        <taxon>Osphronemidae</taxon>
        <taxon>Betta</taxon>
    </lineage>
</organism>
<dbReference type="PANTHER" id="PTHR21436:SF2">
    <property type="entry name" value="COILED-COIL DOMAIN-CONTAINING PROTEIN 142"/>
    <property type="match status" value="1"/>
</dbReference>
<feature type="compositionally biased region" description="Basic and acidic residues" evidence="1">
    <location>
        <begin position="23"/>
        <end position="42"/>
    </location>
</feature>
<keyword evidence="3" id="KW-1185">Reference proteome</keyword>
<dbReference type="PANTHER" id="PTHR21436">
    <property type="entry name" value="COILED-COIL DOMAIN-CONTAINING PROTEIN 142"/>
    <property type="match status" value="1"/>
</dbReference>
<dbReference type="OrthoDB" id="6579237at2759"/>
<feature type="compositionally biased region" description="Polar residues" evidence="1">
    <location>
        <begin position="43"/>
        <end position="52"/>
    </location>
</feature>
<reference evidence="4" key="1">
    <citation type="submission" date="2025-08" db="UniProtKB">
        <authorList>
            <consortium name="RefSeq"/>
        </authorList>
    </citation>
    <scope>IDENTIFICATION</scope>
</reference>
<dbReference type="KEGG" id="bspl:114864575"/>
<dbReference type="CTD" id="84865"/>
<protein>
    <submittedName>
        <fullName evidence="4">Uncharacterized protein ccdc142 isoform X1</fullName>
    </submittedName>
</protein>
<dbReference type="InterPro" id="IPR055350">
    <property type="entry name" value="CCDC142_C"/>
</dbReference>
<feature type="domain" description="Coiled-coil protein 142 C-terminal" evidence="2">
    <location>
        <begin position="671"/>
        <end position="1138"/>
    </location>
</feature>
<dbReference type="Pfam" id="PF14923">
    <property type="entry name" value="CCDC142"/>
    <property type="match status" value="1"/>
</dbReference>
<accession>A0A6P7NTF5</accession>
<feature type="compositionally biased region" description="Basic and acidic residues" evidence="1">
    <location>
        <begin position="616"/>
        <end position="634"/>
    </location>
</feature>
<evidence type="ECO:0000313" key="4">
    <source>
        <dbReference type="RefSeq" id="XP_029021290.1"/>
    </source>
</evidence>
<gene>
    <name evidence="4" type="primary">ccdc142</name>
</gene>
<evidence type="ECO:0000313" key="3">
    <source>
        <dbReference type="Proteomes" id="UP000515150"/>
    </source>
</evidence>
<dbReference type="GeneID" id="114864575"/>
<dbReference type="Proteomes" id="UP000515150">
    <property type="component" value="Chromosome 10"/>
</dbReference>
<feature type="compositionally biased region" description="Basic and acidic residues" evidence="1">
    <location>
        <begin position="1"/>
        <end position="13"/>
    </location>
</feature>
<name>A0A6P7NTF5_BETSP</name>
<feature type="region of interest" description="Disordered" evidence="1">
    <location>
        <begin position="1"/>
        <end position="52"/>
    </location>
</feature>
<evidence type="ECO:0000256" key="1">
    <source>
        <dbReference type="SAM" id="MobiDB-lite"/>
    </source>
</evidence>
<evidence type="ECO:0000259" key="2">
    <source>
        <dbReference type="Pfam" id="PF14923"/>
    </source>
</evidence>
<dbReference type="FunCoup" id="A0A6P7NTF5">
    <property type="interactions" value="1"/>
</dbReference>
<dbReference type="RefSeq" id="XP_029021290.1">
    <property type="nucleotide sequence ID" value="XM_029165457.3"/>
</dbReference>
<sequence>MDWNKPEIIKDVAGDPGLTADWEAPKSEKGRSSSCKVPEHKTSNGSCSQRSISRSLQRAETLLKSTFNPNLKWLFHSRSQDEDMKEENFVVAPNLVSRSSARLLHLQHALLTVASQWQHVSGSRVCVKGLQTESGVPYLPLSSLLQDHYTSLWKLLEQRSLLLFIHEYIRRVSLTKYFLSRVSHLLDEQLSISHLKQVLSSWSSNKVSLGSLSQELRVHLNHWSFLFSKVQSDSSLRRALVQKTWLLLEIKRTLDLLGLQAMILMEQYTYSTLSAMAQTELYSVPTEVLEDIVAGVDMYNQAVEEQRAQHCTTQLRSAVLHQAQWNRKDSSLPTCRGCHPAPLSVVELSVILAAHHAEMAAKQLHRWTFKQAQKLCLFHNIQTSCSCFDKSTNNCGSSALRSETWGQLQHTGLPSSCLLANVIHHTRYKAPHCISCLYLHSTVVENQHSVLDKFSERTCKNQTSQWQTFIVSCGVTQNSENSLDKVHPTLETETDLGNFTFSNPSTTSQQHSALLFSDVCQQDCSSAKILFQMLVSFSDLMAPLVSHTPTPEAPPKHVRMNSMIHSLSPCAKNELASSAAAVINVADPVEVIDFSSVDGAQQKCVELEKPTGPQASDRDGDPVKEKTEPDDGGTKHCSVPSLQWLDLGHLQICDSLLGQYYSLIQTFNSKTLWLQLHVPHAGNNRESIILQDSHSVSQVLLQIRHALETDLVPKNCRSLLEDFSQHLLVHAAHTQWDYEMCRGLGSALKDKCVTDVSQSIQSLLLLPKRDVEVAASATMECFLLLIPPLLSSLHCHQSHSRALGSVSSASSRAALQRQTMSLVLATVQLSTVWVMSKAFRFLSSWSLNKFLLITQGDVKVLKDSLEVVVRHTKSLSMSSNSGHHSALHNHSQLQLTQQLEALDRAVCELQTFSSLVLKTFFSDCKRMSGEIFEQTMPSAVHWRPSHITGLPISPSEYASLAVQTVIGQVLESVAPLSDDARVQALSITTTAFMEAWMEHILKQKIKFSVQGALQLQQDFDFIRHMIQSDKYGLSADLHQQLLSLRVFQQVDAAVVCLLQQPQAKPYLQSRAWEPFTRCCPSGPNRGSINAAEGSSITNLRFMEGEDLSQTDASVIPSITGEPYLAPSVALGAAQQEWLNLRIQNNARHWRLPGLRCLSKSNP</sequence>
<feature type="region of interest" description="Disordered" evidence="1">
    <location>
        <begin position="606"/>
        <end position="636"/>
    </location>
</feature>
<dbReference type="InterPro" id="IPR026700">
    <property type="entry name" value="CCDC142"/>
</dbReference>
<dbReference type="InParanoid" id="A0A6P7NTF5"/>